<dbReference type="FunFam" id="3.90.850.10:FF:000002">
    <property type="entry name" value="2-hydroxyhepta-2,4-diene-1,7-dioate isomerase"/>
    <property type="match status" value="1"/>
</dbReference>
<dbReference type="InterPro" id="IPR036188">
    <property type="entry name" value="FAD/NAD-bd_sf"/>
</dbReference>
<keyword evidence="2" id="KW-0285">Flavoprotein</keyword>
<evidence type="ECO:0000259" key="8">
    <source>
        <dbReference type="Pfam" id="PF01557"/>
    </source>
</evidence>
<dbReference type="Gene3D" id="3.90.850.10">
    <property type="entry name" value="Fumarylacetoacetase-like, C-terminal domain"/>
    <property type="match status" value="1"/>
</dbReference>
<evidence type="ECO:0008006" key="11">
    <source>
        <dbReference type="Google" id="ProtNLM"/>
    </source>
</evidence>
<gene>
    <name evidence="9" type="ORF">A1O9_04004</name>
</gene>
<evidence type="ECO:0000256" key="1">
    <source>
        <dbReference type="ARBA" id="ARBA00010211"/>
    </source>
</evidence>
<dbReference type="HOGENOM" id="CLU_399028_0_0_1"/>
<name>A0A072PUF3_9EURO</name>
<dbReference type="GO" id="GO:0016491">
    <property type="term" value="F:oxidoreductase activity"/>
    <property type="evidence" value="ECO:0007669"/>
    <property type="project" value="UniProtKB-KW"/>
</dbReference>
<keyword evidence="3" id="KW-0479">Metal-binding</keyword>
<feature type="domain" description="Fumarylacetoacetase-like C-terminal" evidence="8">
    <location>
        <begin position="477"/>
        <end position="687"/>
    </location>
</feature>
<dbReference type="GO" id="GO:0006107">
    <property type="term" value="P:oxaloacetate metabolic process"/>
    <property type="evidence" value="ECO:0007669"/>
    <property type="project" value="UniProtKB-ARBA"/>
</dbReference>
<dbReference type="SUPFAM" id="SSF51905">
    <property type="entry name" value="FAD/NAD(P)-binding domain"/>
    <property type="match status" value="1"/>
</dbReference>
<keyword evidence="4" id="KW-0274">FAD</keyword>
<evidence type="ECO:0000256" key="6">
    <source>
        <dbReference type="SAM" id="SignalP"/>
    </source>
</evidence>
<dbReference type="OrthoDB" id="411064at2759"/>
<dbReference type="GO" id="GO:0046872">
    <property type="term" value="F:metal ion binding"/>
    <property type="evidence" value="ECO:0007669"/>
    <property type="project" value="UniProtKB-KW"/>
</dbReference>
<dbReference type="InterPro" id="IPR011234">
    <property type="entry name" value="Fumarylacetoacetase-like_C"/>
</dbReference>
<proteinExistence type="inferred from homology"/>
<evidence type="ECO:0000259" key="7">
    <source>
        <dbReference type="Pfam" id="PF01494"/>
    </source>
</evidence>
<dbReference type="Gene3D" id="3.50.50.60">
    <property type="entry name" value="FAD/NAD(P)-binding domain"/>
    <property type="match status" value="1"/>
</dbReference>
<evidence type="ECO:0000256" key="3">
    <source>
        <dbReference type="ARBA" id="ARBA00022723"/>
    </source>
</evidence>
<protein>
    <recommendedName>
        <fullName evidence="11">FAD-binding domain-containing protein</fullName>
    </recommendedName>
</protein>
<dbReference type="AlphaFoldDB" id="A0A072PUF3"/>
<dbReference type="VEuPathDB" id="FungiDB:A1O9_04004"/>
<organism evidence="9 10">
    <name type="scientific">Exophiala aquamarina CBS 119918</name>
    <dbReference type="NCBI Taxonomy" id="1182545"/>
    <lineage>
        <taxon>Eukaryota</taxon>
        <taxon>Fungi</taxon>
        <taxon>Dikarya</taxon>
        <taxon>Ascomycota</taxon>
        <taxon>Pezizomycotina</taxon>
        <taxon>Eurotiomycetes</taxon>
        <taxon>Chaetothyriomycetidae</taxon>
        <taxon>Chaetothyriales</taxon>
        <taxon>Herpotrichiellaceae</taxon>
        <taxon>Exophiala</taxon>
    </lineage>
</organism>
<keyword evidence="5" id="KW-0560">Oxidoreductase</keyword>
<keyword evidence="10" id="KW-1185">Reference proteome</keyword>
<dbReference type="EMBL" id="AMGV01000003">
    <property type="protein sequence ID" value="KEF59160.1"/>
    <property type="molecule type" value="Genomic_DNA"/>
</dbReference>
<evidence type="ECO:0000313" key="10">
    <source>
        <dbReference type="Proteomes" id="UP000027920"/>
    </source>
</evidence>
<dbReference type="InterPro" id="IPR002938">
    <property type="entry name" value="FAD-bd"/>
</dbReference>
<accession>A0A072PUF3</accession>
<dbReference type="PRINTS" id="PR00420">
    <property type="entry name" value="RNGMNOXGNASE"/>
</dbReference>
<dbReference type="Proteomes" id="UP000027920">
    <property type="component" value="Unassembled WGS sequence"/>
</dbReference>
<dbReference type="GO" id="GO:0050163">
    <property type="term" value="F:oxaloacetate tautomerase activity"/>
    <property type="evidence" value="ECO:0007669"/>
    <property type="project" value="UniProtKB-ARBA"/>
</dbReference>
<dbReference type="SUPFAM" id="SSF56529">
    <property type="entry name" value="FAH"/>
    <property type="match status" value="1"/>
</dbReference>
<dbReference type="PANTHER" id="PTHR11820">
    <property type="entry name" value="ACYLPYRUVASE"/>
    <property type="match status" value="1"/>
</dbReference>
<reference evidence="9 10" key="1">
    <citation type="submission" date="2013-03" db="EMBL/GenBank/DDBJ databases">
        <title>The Genome Sequence of Exophiala aquamarina CBS 119918.</title>
        <authorList>
            <consortium name="The Broad Institute Genomics Platform"/>
            <person name="Cuomo C."/>
            <person name="de Hoog S."/>
            <person name="Gorbushina A."/>
            <person name="Walker B."/>
            <person name="Young S.K."/>
            <person name="Zeng Q."/>
            <person name="Gargeya S."/>
            <person name="Fitzgerald M."/>
            <person name="Haas B."/>
            <person name="Abouelleil A."/>
            <person name="Allen A.W."/>
            <person name="Alvarado L."/>
            <person name="Arachchi H.M."/>
            <person name="Berlin A.M."/>
            <person name="Chapman S.B."/>
            <person name="Gainer-Dewar J."/>
            <person name="Goldberg J."/>
            <person name="Griggs A."/>
            <person name="Gujja S."/>
            <person name="Hansen M."/>
            <person name="Howarth C."/>
            <person name="Imamovic A."/>
            <person name="Ireland A."/>
            <person name="Larimer J."/>
            <person name="McCowan C."/>
            <person name="Murphy C."/>
            <person name="Pearson M."/>
            <person name="Poon T.W."/>
            <person name="Priest M."/>
            <person name="Roberts A."/>
            <person name="Saif S."/>
            <person name="Shea T."/>
            <person name="Sisk P."/>
            <person name="Sykes S."/>
            <person name="Wortman J."/>
            <person name="Nusbaum C."/>
            <person name="Birren B."/>
        </authorList>
    </citation>
    <scope>NUCLEOTIDE SEQUENCE [LARGE SCALE GENOMIC DNA]</scope>
    <source>
        <strain evidence="9 10">CBS 119918</strain>
    </source>
</reference>
<feature type="signal peptide" evidence="6">
    <location>
        <begin position="1"/>
        <end position="36"/>
    </location>
</feature>
<evidence type="ECO:0000313" key="9">
    <source>
        <dbReference type="EMBL" id="KEF59160.1"/>
    </source>
</evidence>
<dbReference type="GeneID" id="25278937"/>
<dbReference type="Gene3D" id="3.30.70.2450">
    <property type="match status" value="1"/>
</dbReference>
<evidence type="ECO:0000256" key="5">
    <source>
        <dbReference type="ARBA" id="ARBA00023002"/>
    </source>
</evidence>
<comment type="similarity">
    <text evidence="1">Belongs to the FAH family.</text>
</comment>
<comment type="caution">
    <text evidence="9">The sequence shown here is derived from an EMBL/GenBank/DDBJ whole genome shotgun (WGS) entry which is preliminary data.</text>
</comment>
<evidence type="ECO:0000256" key="4">
    <source>
        <dbReference type="ARBA" id="ARBA00022827"/>
    </source>
</evidence>
<dbReference type="STRING" id="1182545.A0A072PUF3"/>
<dbReference type="RefSeq" id="XP_013261750.1">
    <property type="nucleotide sequence ID" value="XM_013406296.1"/>
</dbReference>
<feature type="chain" id="PRO_5001683748" description="FAD-binding domain-containing protein" evidence="6">
    <location>
        <begin position="37"/>
        <end position="690"/>
    </location>
</feature>
<keyword evidence="6" id="KW-0732">Signal</keyword>
<sequence length="690" mass="75910">MASNSGRVIIVGAGPAGLLLGLLLAQNGVNVDVVEAECEIDSRPRGAGYGPAAVTVLRRAGVLDTIIERGLKPDSFTWRKLDGTVIGRLSGLNRKNDVGGFVMLTVYELAIVLWEALNKLPNAKVHWGHKVVSVGQDERSAWIDCENGELLRGDFVVGCDGGGSTVRKSLFRNDFPGKTWDPIIVATNVRYDFIKHGWEDTNWIVDPENWAVVAHLEKKGTWRVSYGEQPGLSHEMLQKRMVEKLKRILPGNPEPDQYTIEHFSPYILHQRCVERMRVGRVVLAADAAHLNNPMGGLGLTTGISDVSGLVDCLCGIYHGKADINILDEYDRIRREIYWTITDQVSTRNLERIMKTPEELLSSQDSFFSLLDNADDPSVFDEIEKFYKKSTVNGLANGNAQLVPWDRLVRYVSAKTGRVGYGDPVVEESTDVDQLVANGALKVWVLEGDNWLRAARTGEIDEVKEILSPLSATDVPIIRCTGLNYLAHIAESKMDIPKNPTLFIKPGQAIGDPRAPIPVPKLSQAKCDYEGELTIVIGKNAKNVSEEDALDYVAGYLTGNDVSCRDWQLEKEKAGMMPQWCFGKSFDKYAPIGPAIVSTKVLGDASGLRLTTHVNGELRQEANTSDLCFGVRKLVSFFSTGQTLQAGSLIMTGTPDGVAAVMHPPKWLKDGDEVVVEIDGIGKLRNVIKFD</sequence>
<dbReference type="InterPro" id="IPR036663">
    <property type="entry name" value="Fumarylacetoacetase_C_sf"/>
</dbReference>
<feature type="domain" description="FAD-binding" evidence="7">
    <location>
        <begin position="8"/>
        <end position="343"/>
    </location>
</feature>
<dbReference type="Pfam" id="PF01494">
    <property type="entry name" value="FAD_binding_3"/>
    <property type="match status" value="1"/>
</dbReference>
<evidence type="ECO:0000256" key="2">
    <source>
        <dbReference type="ARBA" id="ARBA00022630"/>
    </source>
</evidence>
<dbReference type="GO" id="GO:0071949">
    <property type="term" value="F:FAD binding"/>
    <property type="evidence" value="ECO:0007669"/>
    <property type="project" value="InterPro"/>
</dbReference>
<dbReference type="Pfam" id="PF01557">
    <property type="entry name" value="FAA_hydrolase"/>
    <property type="match status" value="1"/>
</dbReference>
<dbReference type="PANTHER" id="PTHR11820:SF100">
    <property type="entry name" value="FUMARYLACETOACETATE HYDROLASE FAMILY PROTEIN (AFU_ORTHOLOGUE AFUA_4G01490)"/>
    <property type="match status" value="1"/>
</dbReference>